<protein>
    <submittedName>
        <fullName evidence="1">Uncharacterized protein</fullName>
    </submittedName>
</protein>
<sequence length="96" mass="10778">MEVSRDCWKLSMDMKALGSVSSEKDKTERLIAPRDCGGDVPVKSISEIQRLKLITMTRWKLHVENAKLESEASPLRHEICCDEAAYQSSISQVLVA</sequence>
<name>A0A8X8WIN5_SALSN</name>
<accession>A0A8X8WIN5</accession>
<comment type="caution">
    <text evidence="1">The sequence shown here is derived from an EMBL/GenBank/DDBJ whole genome shotgun (WGS) entry which is preliminary data.</text>
</comment>
<proteinExistence type="predicted"/>
<dbReference type="AlphaFoldDB" id="A0A8X8WIN5"/>
<reference evidence="1" key="1">
    <citation type="submission" date="2018-01" db="EMBL/GenBank/DDBJ databases">
        <authorList>
            <person name="Mao J.F."/>
        </authorList>
    </citation>
    <scope>NUCLEOTIDE SEQUENCE</scope>
    <source>
        <strain evidence="1">Huo1</strain>
        <tissue evidence="1">Leaf</tissue>
    </source>
</reference>
<evidence type="ECO:0000313" key="2">
    <source>
        <dbReference type="Proteomes" id="UP000298416"/>
    </source>
</evidence>
<reference evidence="1" key="2">
    <citation type="submission" date="2020-08" db="EMBL/GenBank/DDBJ databases">
        <title>Plant Genome Project.</title>
        <authorList>
            <person name="Zhang R.-G."/>
        </authorList>
    </citation>
    <scope>NUCLEOTIDE SEQUENCE</scope>
    <source>
        <strain evidence="1">Huo1</strain>
        <tissue evidence="1">Leaf</tissue>
    </source>
</reference>
<dbReference type="EMBL" id="PNBA02000017">
    <property type="protein sequence ID" value="KAG6395315.1"/>
    <property type="molecule type" value="Genomic_DNA"/>
</dbReference>
<organism evidence="1">
    <name type="scientific">Salvia splendens</name>
    <name type="common">Scarlet sage</name>
    <dbReference type="NCBI Taxonomy" id="180675"/>
    <lineage>
        <taxon>Eukaryota</taxon>
        <taxon>Viridiplantae</taxon>
        <taxon>Streptophyta</taxon>
        <taxon>Embryophyta</taxon>
        <taxon>Tracheophyta</taxon>
        <taxon>Spermatophyta</taxon>
        <taxon>Magnoliopsida</taxon>
        <taxon>eudicotyledons</taxon>
        <taxon>Gunneridae</taxon>
        <taxon>Pentapetalae</taxon>
        <taxon>asterids</taxon>
        <taxon>lamiids</taxon>
        <taxon>Lamiales</taxon>
        <taxon>Lamiaceae</taxon>
        <taxon>Nepetoideae</taxon>
        <taxon>Mentheae</taxon>
        <taxon>Salviinae</taxon>
        <taxon>Salvia</taxon>
        <taxon>Salvia subgen. Calosphace</taxon>
        <taxon>core Calosphace</taxon>
    </lineage>
</organism>
<dbReference type="Proteomes" id="UP000298416">
    <property type="component" value="Unassembled WGS sequence"/>
</dbReference>
<gene>
    <name evidence="1" type="ORF">SASPL_145958</name>
</gene>
<evidence type="ECO:0000313" key="1">
    <source>
        <dbReference type="EMBL" id="KAG6395315.1"/>
    </source>
</evidence>
<keyword evidence="2" id="KW-1185">Reference proteome</keyword>